<dbReference type="OrthoDB" id="5323702at2"/>
<dbReference type="InterPro" id="IPR011004">
    <property type="entry name" value="Trimer_LpxA-like_sf"/>
</dbReference>
<proteinExistence type="predicted"/>
<dbReference type="Gene3D" id="2.160.10.10">
    <property type="entry name" value="Hexapeptide repeat proteins"/>
    <property type="match status" value="1"/>
</dbReference>
<keyword evidence="2" id="KW-1185">Reference proteome</keyword>
<name>A0A3D8IQQ9_9HELI</name>
<protein>
    <submittedName>
        <fullName evidence="1">Serine acetyltransferase</fullName>
    </submittedName>
</protein>
<comment type="caution">
    <text evidence="1">The sequence shown here is derived from an EMBL/GenBank/DDBJ whole genome shotgun (WGS) entry which is preliminary data.</text>
</comment>
<evidence type="ECO:0000313" key="2">
    <source>
        <dbReference type="Proteomes" id="UP000256514"/>
    </source>
</evidence>
<dbReference type="Proteomes" id="UP000256514">
    <property type="component" value="Unassembled WGS sequence"/>
</dbReference>
<dbReference type="AlphaFoldDB" id="A0A3D8IQQ9"/>
<dbReference type="GO" id="GO:0016740">
    <property type="term" value="F:transferase activity"/>
    <property type="evidence" value="ECO:0007669"/>
    <property type="project" value="UniProtKB-KW"/>
</dbReference>
<dbReference type="SUPFAM" id="SSF51161">
    <property type="entry name" value="Trimeric LpxA-like enzymes"/>
    <property type="match status" value="1"/>
</dbReference>
<sequence>MFYEVKLPKIFMLTHPVGSVLGRAEYSDYFCAYHNCGVGSSKENGITHYPSFGQGVLMYGGSRVIGKCNVGDNVIFGANAFIIDTDVPSNSVVVGSYPKHRILVSSHNVLRDIFGVDSTL</sequence>
<accession>A0A3D8IQQ9</accession>
<dbReference type="EMBL" id="NXLT01000004">
    <property type="protein sequence ID" value="RDU66951.1"/>
    <property type="molecule type" value="Genomic_DNA"/>
</dbReference>
<gene>
    <name evidence="1" type="ORF">CQA54_05770</name>
</gene>
<organism evidence="1 2">
    <name type="scientific">Helicobacter equorum</name>
    <dbReference type="NCBI Taxonomy" id="361872"/>
    <lineage>
        <taxon>Bacteria</taxon>
        <taxon>Pseudomonadati</taxon>
        <taxon>Campylobacterota</taxon>
        <taxon>Epsilonproteobacteria</taxon>
        <taxon>Campylobacterales</taxon>
        <taxon>Helicobacteraceae</taxon>
        <taxon>Helicobacter</taxon>
    </lineage>
</organism>
<evidence type="ECO:0000313" key="1">
    <source>
        <dbReference type="EMBL" id="RDU66951.1"/>
    </source>
</evidence>
<reference evidence="1 2" key="1">
    <citation type="submission" date="2018-04" db="EMBL/GenBank/DDBJ databases">
        <title>Novel Campyloabacter and Helicobacter Species and Strains.</title>
        <authorList>
            <person name="Mannion A.J."/>
            <person name="Shen Z."/>
            <person name="Fox J.G."/>
        </authorList>
    </citation>
    <scope>NUCLEOTIDE SEQUENCE [LARGE SCALE GENOMIC DNA]</scope>
    <source>
        <strain evidence="1 2">MIT 12-6600</strain>
    </source>
</reference>
<keyword evidence="1" id="KW-0808">Transferase</keyword>